<dbReference type="EMBL" id="KV441552">
    <property type="protein sequence ID" value="OAG05733.1"/>
    <property type="molecule type" value="Genomic_DNA"/>
</dbReference>
<sequence length="84" mass="9417">MRSPRALAILCRPTNSSSILRLVSTLKFSTIASEHGPPDRVRQIPPEFINLVQEYLLPEYDAVHIIMGKETGTKDIPLLLSGRF</sequence>
<accession>A0A177CDL8</accession>
<dbReference type="InParanoid" id="A0A177CDL8"/>
<gene>
    <name evidence="1" type="ORF">CC84DRAFT_1164197</name>
</gene>
<dbReference type="Proteomes" id="UP000077069">
    <property type="component" value="Unassembled WGS sequence"/>
</dbReference>
<dbReference type="GeneID" id="28761927"/>
<dbReference type="RefSeq" id="XP_018036098.1">
    <property type="nucleotide sequence ID" value="XM_018178441.1"/>
</dbReference>
<evidence type="ECO:0000313" key="1">
    <source>
        <dbReference type="EMBL" id="OAG05733.1"/>
    </source>
</evidence>
<name>A0A177CDL8_9PLEO</name>
<evidence type="ECO:0000313" key="2">
    <source>
        <dbReference type="Proteomes" id="UP000077069"/>
    </source>
</evidence>
<organism evidence="1 2">
    <name type="scientific">Paraphaeosphaeria sporulosa</name>
    <dbReference type="NCBI Taxonomy" id="1460663"/>
    <lineage>
        <taxon>Eukaryota</taxon>
        <taxon>Fungi</taxon>
        <taxon>Dikarya</taxon>
        <taxon>Ascomycota</taxon>
        <taxon>Pezizomycotina</taxon>
        <taxon>Dothideomycetes</taxon>
        <taxon>Pleosporomycetidae</taxon>
        <taxon>Pleosporales</taxon>
        <taxon>Massarineae</taxon>
        <taxon>Didymosphaeriaceae</taxon>
        <taxon>Paraphaeosphaeria</taxon>
    </lineage>
</organism>
<proteinExistence type="predicted"/>
<dbReference type="AlphaFoldDB" id="A0A177CDL8"/>
<protein>
    <submittedName>
        <fullName evidence="1">Uncharacterized protein</fullName>
    </submittedName>
</protein>
<feature type="non-terminal residue" evidence="1">
    <location>
        <position position="84"/>
    </location>
</feature>
<reference evidence="1 2" key="1">
    <citation type="submission" date="2016-05" db="EMBL/GenBank/DDBJ databases">
        <title>Comparative analysis of secretome profiles of manganese(II)-oxidizing ascomycete fungi.</title>
        <authorList>
            <consortium name="DOE Joint Genome Institute"/>
            <person name="Zeiner C.A."/>
            <person name="Purvine S.O."/>
            <person name="Zink E.M."/>
            <person name="Wu S."/>
            <person name="Pasa-Tolic L."/>
            <person name="Chaput D.L."/>
            <person name="Haridas S."/>
            <person name="Grigoriev I.V."/>
            <person name="Santelli C.M."/>
            <person name="Hansel C.M."/>
        </authorList>
    </citation>
    <scope>NUCLEOTIDE SEQUENCE [LARGE SCALE GENOMIC DNA]</scope>
    <source>
        <strain evidence="1 2">AP3s5-JAC2a</strain>
    </source>
</reference>
<keyword evidence="2" id="KW-1185">Reference proteome</keyword>